<gene>
    <name evidence="1" type="ORF">BO66DRAFT_457538</name>
</gene>
<dbReference type="Proteomes" id="UP000249661">
    <property type="component" value="Unassembled WGS sequence"/>
</dbReference>
<evidence type="ECO:0000313" key="2">
    <source>
        <dbReference type="Proteomes" id="UP000249661"/>
    </source>
</evidence>
<accession>A0ACD1H1S1</accession>
<evidence type="ECO:0000313" key="1">
    <source>
        <dbReference type="EMBL" id="RAH67556.1"/>
    </source>
</evidence>
<reference evidence="1" key="1">
    <citation type="submission" date="2018-02" db="EMBL/GenBank/DDBJ databases">
        <title>The genomes of Aspergillus section Nigri reveals drivers in fungal speciation.</title>
        <authorList>
            <consortium name="DOE Joint Genome Institute"/>
            <person name="Vesth T.C."/>
            <person name="Nybo J."/>
            <person name="Theobald S."/>
            <person name="Brandl J."/>
            <person name="Frisvad J.C."/>
            <person name="Nielsen K.F."/>
            <person name="Lyhne E.K."/>
            <person name="Kogle M.E."/>
            <person name="Kuo A."/>
            <person name="Riley R."/>
            <person name="Clum A."/>
            <person name="Nolan M."/>
            <person name="Lipzen A."/>
            <person name="Salamov A."/>
            <person name="Henrissat B."/>
            <person name="Wiebenga A."/>
            <person name="De vries R.P."/>
            <person name="Grigoriev I.V."/>
            <person name="Mortensen U.H."/>
            <person name="Andersen M.R."/>
            <person name="Baker S.E."/>
        </authorList>
    </citation>
    <scope>NUCLEOTIDE SEQUENCE</scope>
    <source>
        <strain evidence="1">CBS 121060</strain>
    </source>
</reference>
<dbReference type="EMBL" id="KZ824973">
    <property type="protein sequence ID" value="RAH67556.1"/>
    <property type="molecule type" value="Genomic_DNA"/>
</dbReference>
<keyword evidence="2" id="KW-1185">Reference proteome</keyword>
<organism evidence="1 2">
    <name type="scientific">Aspergillus aculeatinus CBS 121060</name>
    <dbReference type="NCBI Taxonomy" id="1448322"/>
    <lineage>
        <taxon>Eukaryota</taxon>
        <taxon>Fungi</taxon>
        <taxon>Dikarya</taxon>
        <taxon>Ascomycota</taxon>
        <taxon>Pezizomycotina</taxon>
        <taxon>Eurotiomycetes</taxon>
        <taxon>Eurotiomycetidae</taxon>
        <taxon>Eurotiales</taxon>
        <taxon>Aspergillaceae</taxon>
        <taxon>Aspergillus</taxon>
        <taxon>Aspergillus subgen. Circumdati</taxon>
    </lineage>
</organism>
<sequence>MDAVREVTSIQLAQPLDLSAPEIAIPYKASIQALTRQPGFRMLYTAVAAQDPKFLVWIIDWTSLQHHEAFMAKKDQYAQMADPLFSLCDTKQEGFIHVRHLPLSSSSSPSSASGLSLEGCSFQSACEILWLRLNADSAAAVGRGGLRALTQQHFGEVAGGSGRGHSVYGGETVEDASGREVILFFLAAGSGGLDGSDGSDVFARGSRVGKVLTHGRFVQFTRYPSSLEMGDQI</sequence>
<name>A0ACD1H1S1_9EURO</name>
<proteinExistence type="predicted"/>
<protein>
    <submittedName>
        <fullName evidence="1">Uncharacterized protein</fullName>
    </submittedName>
</protein>